<sequence length="153" mass="17182">MRTSIREKMTIAPTARQPVEQNKGSPRASSEQVATDSRNPKLTKAVQPEKHDEKHLSAARNPEKVVGRRAIRCTEKADELTISEYVFGKVEDVDDSDKEVTRASIATLKPGGQLKMNVINIWSNILNDWERKRDLATLRRFFMSGDQSVSASS</sequence>
<dbReference type="Proteomes" id="UP001153076">
    <property type="component" value="Unassembled WGS sequence"/>
</dbReference>
<feature type="compositionally biased region" description="Polar residues" evidence="1">
    <location>
        <begin position="19"/>
        <end position="37"/>
    </location>
</feature>
<evidence type="ECO:0000256" key="1">
    <source>
        <dbReference type="SAM" id="MobiDB-lite"/>
    </source>
</evidence>
<evidence type="ECO:0000313" key="2">
    <source>
        <dbReference type="EMBL" id="KAJ8427308.1"/>
    </source>
</evidence>
<comment type="caution">
    <text evidence="2">The sequence shown here is derived from an EMBL/GenBank/DDBJ whole genome shotgun (WGS) entry which is preliminary data.</text>
</comment>
<gene>
    <name evidence="2" type="ORF">Cgig2_032957</name>
</gene>
<accession>A0A9Q1JNL9</accession>
<dbReference type="EMBL" id="JAKOGI010001157">
    <property type="protein sequence ID" value="KAJ8427308.1"/>
    <property type="molecule type" value="Genomic_DNA"/>
</dbReference>
<name>A0A9Q1JNL9_9CARY</name>
<dbReference type="AlphaFoldDB" id="A0A9Q1JNL9"/>
<reference evidence="2" key="1">
    <citation type="submission" date="2022-04" db="EMBL/GenBank/DDBJ databases">
        <title>Carnegiea gigantea Genome sequencing and assembly v2.</title>
        <authorList>
            <person name="Copetti D."/>
            <person name="Sanderson M.J."/>
            <person name="Burquez A."/>
            <person name="Wojciechowski M.F."/>
        </authorList>
    </citation>
    <scope>NUCLEOTIDE SEQUENCE</scope>
    <source>
        <strain evidence="2">SGP5-SGP5p</strain>
        <tissue evidence="2">Aerial part</tissue>
    </source>
</reference>
<organism evidence="2 3">
    <name type="scientific">Carnegiea gigantea</name>
    <dbReference type="NCBI Taxonomy" id="171969"/>
    <lineage>
        <taxon>Eukaryota</taxon>
        <taxon>Viridiplantae</taxon>
        <taxon>Streptophyta</taxon>
        <taxon>Embryophyta</taxon>
        <taxon>Tracheophyta</taxon>
        <taxon>Spermatophyta</taxon>
        <taxon>Magnoliopsida</taxon>
        <taxon>eudicotyledons</taxon>
        <taxon>Gunneridae</taxon>
        <taxon>Pentapetalae</taxon>
        <taxon>Caryophyllales</taxon>
        <taxon>Cactineae</taxon>
        <taxon>Cactaceae</taxon>
        <taxon>Cactoideae</taxon>
        <taxon>Echinocereeae</taxon>
        <taxon>Carnegiea</taxon>
    </lineage>
</organism>
<feature type="compositionally biased region" description="Basic and acidic residues" evidence="1">
    <location>
        <begin position="47"/>
        <end position="65"/>
    </location>
</feature>
<feature type="region of interest" description="Disordered" evidence="1">
    <location>
        <begin position="1"/>
        <end position="65"/>
    </location>
</feature>
<keyword evidence="3" id="KW-1185">Reference proteome</keyword>
<evidence type="ECO:0000313" key="3">
    <source>
        <dbReference type="Proteomes" id="UP001153076"/>
    </source>
</evidence>
<protein>
    <submittedName>
        <fullName evidence="2">Uncharacterized protein</fullName>
    </submittedName>
</protein>
<proteinExistence type="predicted"/>